<dbReference type="KEGG" id="xba:C7S18_15335"/>
<evidence type="ECO:0000259" key="1">
    <source>
        <dbReference type="Pfam" id="PF07638"/>
    </source>
</evidence>
<sequence>MQFDDVYAEVKRLAHVALAQHAAQTLSTTDLVHEAYLKIAQHQARPDNREHTISLVVRALRQVLIDAARRRQAQKRGADPLRVTLDPELADEAAGYDMLALDQALTQLKAQNERMGLVVEMHFFGGVAFEEIADLLKVDRRTIFRDWAAARVIIAHLLQEPVVPDPGR</sequence>
<dbReference type="GO" id="GO:0006352">
    <property type="term" value="P:DNA-templated transcription initiation"/>
    <property type="evidence" value="ECO:0007669"/>
    <property type="project" value="InterPro"/>
</dbReference>
<dbReference type="NCBIfam" id="TIGR02999">
    <property type="entry name" value="Sig-70_X6"/>
    <property type="match status" value="1"/>
</dbReference>
<evidence type="ECO:0000313" key="2">
    <source>
        <dbReference type="EMBL" id="AVP98474.1"/>
    </source>
</evidence>
<dbReference type="Gene3D" id="1.10.10.10">
    <property type="entry name" value="Winged helix-like DNA-binding domain superfamily/Winged helix DNA-binding domain"/>
    <property type="match status" value="1"/>
</dbReference>
<dbReference type="SUPFAM" id="SSF88946">
    <property type="entry name" value="Sigma2 domain of RNA polymerase sigma factors"/>
    <property type="match status" value="1"/>
</dbReference>
<dbReference type="EMBL" id="CP027860">
    <property type="protein sequence ID" value="AVP98474.1"/>
    <property type="molecule type" value="Genomic_DNA"/>
</dbReference>
<evidence type="ECO:0000313" key="3">
    <source>
        <dbReference type="Proteomes" id="UP000241074"/>
    </source>
</evidence>
<organism evidence="2 3">
    <name type="scientific">Ahniella affigens</name>
    <dbReference type="NCBI Taxonomy" id="2021234"/>
    <lineage>
        <taxon>Bacteria</taxon>
        <taxon>Pseudomonadati</taxon>
        <taxon>Pseudomonadota</taxon>
        <taxon>Gammaproteobacteria</taxon>
        <taxon>Lysobacterales</taxon>
        <taxon>Rhodanobacteraceae</taxon>
        <taxon>Ahniella</taxon>
    </lineage>
</organism>
<reference evidence="2 3" key="2">
    <citation type="submission" date="2018-03" db="EMBL/GenBank/DDBJ databases">
        <authorList>
            <person name="Keele B.F."/>
        </authorList>
    </citation>
    <scope>NUCLEOTIDE SEQUENCE [LARGE SCALE GENOMIC DNA]</scope>
    <source>
        <strain evidence="2 3">D13</strain>
    </source>
</reference>
<dbReference type="GO" id="GO:0003700">
    <property type="term" value="F:DNA-binding transcription factor activity"/>
    <property type="evidence" value="ECO:0007669"/>
    <property type="project" value="InterPro"/>
</dbReference>
<gene>
    <name evidence="2" type="ORF">C7S18_15335</name>
</gene>
<dbReference type="SUPFAM" id="SSF88659">
    <property type="entry name" value="Sigma3 and sigma4 domains of RNA polymerase sigma factors"/>
    <property type="match status" value="1"/>
</dbReference>
<name>A0A2P1PUG0_9GAMM</name>
<feature type="domain" description="RNA polymerase sigma-70 ECF-like HTH" evidence="1">
    <location>
        <begin position="3"/>
        <end position="155"/>
    </location>
</feature>
<protein>
    <recommendedName>
        <fullName evidence="1">RNA polymerase sigma-70 ECF-like HTH domain-containing protein</fullName>
    </recommendedName>
</protein>
<dbReference type="InterPro" id="IPR013325">
    <property type="entry name" value="RNA_pol_sigma_r2"/>
</dbReference>
<dbReference type="OrthoDB" id="128473at2"/>
<dbReference type="RefSeq" id="WP_106892395.1">
    <property type="nucleotide sequence ID" value="NZ_CP027860.1"/>
</dbReference>
<reference evidence="2 3" key="1">
    <citation type="submission" date="2018-03" db="EMBL/GenBank/DDBJ databases">
        <title>Ahniella affigens gen. nov., sp. nov., a gammaproteobacterium isolated from sandy soil near a stream.</title>
        <authorList>
            <person name="Ko Y."/>
            <person name="Kim J.-H."/>
        </authorList>
    </citation>
    <scope>NUCLEOTIDE SEQUENCE [LARGE SCALE GENOMIC DNA]</scope>
    <source>
        <strain evidence="2 3">D13</strain>
    </source>
</reference>
<dbReference type="AlphaFoldDB" id="A0A2P1PUG0"/>
<dbReference type="Pfam" id="PF07638">
    <property type="entry name" value="Sigma70_ECF"/>
    <property type="match status" value="1"/>
</dbReference>
<dbReference type="Proteomes" id="UP000241074">
    <property type="component" value="Chromosome"/>
</dbReference>
<dbReference type="InterPro" id="IPR053812">
    <property type="entry name" value="HTH_Sigma70_ECF-like"/>
</dbReference>
<dbReference type="InterPro" id="IPR011517">
    <property type="entry name" value="RNA_pol_sigma70_ECF-like"/>
</dbReference>
<keyword evidence="3" id="KW-1185">Reference proteome</keyword>
<dbReference type="InterPro" id="IPR036388">
    <property type="entry name" value="WH-like_DNA-bd_sf"/>
</dbReference>
<accession>A0A2P1PUG0</accession>
<dbReference type="InterPro" id="IPR013324">
    <property type="entry name" value="RNA_pol_sigma_r3/r4-like"/>
</dbReference>
<proteinExistence type="predicted"/>